<keyword evidence="5" id="KW-1185">Reference proteome</keyword>
<dbReference type="Proteomes" id="UP000035963">
    <property type="component" value="Unassembled WGS sequence"/>
</dbReference>
<dbReference type="InterPro" id="IPR043605">
    <property type="entry name" value="DUF883_C"/>
</dbReference>
<organism evidence="4 5">
    <name type="scientific">Caballeronia mineralivorans PML1(12)</name>
    <dbReference type="NCBI Taxonomy" id="908627"/>
    <lineage>
        <taxon>Bacteria</taxon>
        <taxon>Pseudomonadati</taxon>
        <taxon>Pseudomonadota</taxon>
        <taxon>Betaproteobacteria</taxon>
        <taxon>Burkholderiales</taxon>
        <taxon>Burkholderiaceae</taxon>
        <taxon>Caballeronia</taxon>
    </lineage>
</organism>
<dbReference type="PANTHER" id="PTHR35893">
    <property type="entry name" value="INNER MEMBRANE PROTEIN-RELATED"/>
    <property type="match status" value="1"/>
</dbReference>
<reference evidence="4 5" key="1">
    <citation type="journal article" date="2015" name="Genome Announc.">
        <title>Draft Genome Sequence of Burkholderia sp. Strain PML1(12), an Ectomycorrhizosphere-Inhabiting Bacterium with Effective Mineral-Weathering Ability.</title>
        <authorList>
            <person name="Uroz S."/>
            <person name="Oger P."/>
        </authorList>
    </citation>
    <scope>NUCLEOTIDE SEQUENCE [LARGE SCALE GENOMIC DNA]</scope>
    <source>
        <strain evidence="5">PML1(12)</strain>
    </source>
</reference>
<evidence type="ECO:0000313" key="4">
    <source>
        <dbReference type="EMBL" id="KLU21238.1"/>
    </source>
</evidence>
<dbReference type="OrthoDB" id="9112427at2"/>
<keyword evidence="2" id="KW-1133">Transmembrane helix</keyword>
<dbReference type="PATRIC" id="fig|908627.4.peg.8291"/>
<dbReference type="RefSeq" id="WP_047897174.1">
    <property type="nucleotide sequence ID" value="NZ_AEJF01000228.1"/>
</dbReference>
<comment type="caution">
    <text evidence="4">The sequence shown here is derived from an EMBL/GenBank/DDBJ whole genome shotgun (WGS) entry which is preliminary data.</text>
</comment>
<dbReference type="InterPro" id="IPR010279">
    <property type="entry name" value="YqjD/ElaB"/>
</dbReference>
<sequence>MSISNSAASDVNNTPATTTPDFGAGSTPESGKVRARLKQARKKAADVQVVVIERGRKSASLANDYVHERPWSTAGVALGVGVLIGWLAGRK</sequence>
<protein>
    <recommendedName>
        <fullName evidence="3">DUF883 domain-containing protein</fullName>
    </recommendedName>
</protein>
<keyword evidence="2" id="KW-0472">Membrane</keyword>
<dbReference type="Pfam" id="PF19029">
    <property type="entry name" value="DUF883_C"/>
    <property type="match status" value="1"/>
</dbReference>
<feature type="region of interest" description="Disordered" evidence="1">
    <location>
        <begin position="1"/>
        <end position="37"/>
    </location>
</feature>
<name>A0A0J1FNC5_9BURK</name>
<dbReference type="EMBL" id="AEJF01000228">
    <property type="protein sequence ID" value="KLU21238.1"/>
    <property type="molecule type" value="Genomic_DNA"/>
</dbReference>
<feature type="domain" description="DUF883" evidence="3">
    <location>
        <begin position="62"/>
        <end position="91"/>
    </location>
</feature>
<evidence type="ECO:0000313" key="5">
    <source>
        <dbReference type="Proteomes" id="UP000035963"/>
    </source>
</evidence>
<keyword evidence="2" id="KW-0812">Transmembrane</keyword>
<evidence type="ECO:0000259" key="3">
    <source>
        <dbReference type="Pfam" id="PF19029"/>
    </source>
</evidence>
<feature type="compositionally biased region" description="Polar residues" evidence="1">
    <location>
        <begin position="1"/>
        <end position="20"/>
    </location>
</feature>
<gene>
    <name evidence="4" type="ORF">EOS_36960</name>
</gene>
<dbReference type="GO" id="GO:0043022">
    <property type="term" value="F:ribosome binding"/>
    <property type="evidence" value="ECO:0007669"/>
    <property type="project" value="InterPro"/>
</dbReference>
<proteinExistence type="predicted"/>
<accession>A0A0J1FNC5</accession>
<evidence type="ECO:0000256" key="2">
    <source>
        <dbReference type="SAM" id="Phobius"/>
    </source>
</evidence>
<dbReference type="AlphaFoldDB" id="A0A0J1FNC5"/>
<dbReference type="PANTHER" id="PTHR35893:SF3">
    <property type="entry name" value="INNER MEMBRANE PROTEIN"/>
    <property type="match status" value="1"/>
</dbReference>
<evidence type="ECO:0000256" key="1">
    <source>
        <dbReference type="SAM" id="MobiDB-lite"/>
    </source>
</evidence>
<feature type="transmembrane region" description="Helical" evidence="2">
    <location>
        <begin position="71"/>
        <end position="89"/>
    </location>
</feature>